<name>A0A0A2DN18_9CORY</name>
<dbReference type="InterPro" id="IPR046498">
    <property type="entry name" value="Rv1476-like"/>
</dbReference>
<dbReference type="EMBL" id="JRVJ01000002">
    <property type="protein sequence ID" value="KGM19314.1"/>
    <property type="molecule type" value="Genomic_DNA"/>
</dbReference>
<dbReference type="Proteomes" id="UP000030145">
    <property type="component" value="Unassembled WGS sequence"/>
</dbReference>
<keyword evidence="3" id="KW-1185">Reference proteome</keyword>
<accession>A0A0A2DN18</accession>
<sequence length="169" mass="18100">MIPSFVNIDAVVASLSDAQIFIDPNFPRANSISENEMQRIIKDVQSGASKEKYGEVKVALLGRALSPTGMRDVAQRIKDELGANTVIVKSPGGGATVADNFSRYNLESNTHLMYKGSTTEGLQSYMAAIGEHRDPDMAVNAVGLTSVILGIAITATATRLTMKRGMKHS</sequence>
<organism evidence="2 3">
    <name type="scientific">Corynebacterium auriscanis</name>
    <dbReference type="NCBI Taxonomy" id="99807"/>
    <lineage>
        <taxon>Bacteria</taxon>
        <taxon>Bacillati</taxon>
        <taxon>Actinomycetota</taxon>
        <taxon>Actinomycetes</taxon>
        <taxon>Mycobacteriales</taxon>
        <taxon>Corynebacteriaceae</taxon>
        <taxon>Corynebacterium</taxon>
    </lineage>
</organism>
<dbReference type="RefSeq" id="WP_035113181.1">
    <property type="nucleotide sequence ID" value="NZ_CP047046.1"/>
</dbReference>
<dbReference type="Pfam" id="PF20381">
    <property type="entry name" value="Rv1476"/>
    <property type="match status" value="1"/>
</dbReference>
<keyword evidence="1" id="KW-0472">Membrane</keyword>
<evidence type="ECO:0000256" key="1">
    <source>
        <dbReference type="SAM" id="Phobius"/>
    </source>
</evidence>
<evidence type="ECO:0000313" key="3">
    <source>
        <dbReference type="Proteomes" id="UP000030145"/>
    </source>
</evidence>
<reference evidence="2 3" key="1">
    <citation type="submission" date="2014-10" db="EMBL/GenBank/DDBJ databases">
        <title>Whole Genome sequence of Corynebacterium auriscanis strain CIP 106629.</title>
        <authorList>
            <person name="Hassan S.S."/>
            <person name="Jamal S.B."/>
            <person name="Tiwari S."/>
            <person name="Oliveira L.D.C."/>
            <person name="Souza F."/>
            <person name="Mariano D.C."/>
            <person name="Almeida S."/>
            <person name="Dorella F."/>
            <person name="Pereira F."/>
            <person name="Carvalho A."/>
            <person name="Leal C.A."/>
            <person name="Soares S.D.C."/>
            <person name="Figueiredo H.C."/>
            <person name="Silva A."/>
            <person name="Azevedo V.A."/>
        </authorList>
    </citation>
    <scope>NUCLEOTIDE SEQUENCE [LARGE SCALE GENOMIC DNA]</scope>
    <source>
        <strain evidence="2 3">CIP 106629</strain>
    </source>
</reference>
<comment type="caution">
    <text evidence="2">The sequence shown here is derived from an EMBL/GenBank/DDBJ whole genome shotgun (WGS) entry which is preliminary data.</text>
</comment>
<proteinExistence type="predicted"/>
<protein>
    <submittedName>
        <fullName evidence="2">Uncharacterized protein</fullName>
    </submittedName>
</protein>
<evidence type="ECO:0000313" key="2">
    <source>
        <dbReference type="EMBL" id="KGM19314.1"/>
    </source>
</evidence>
<keyword evidence="1" id="KW-0812">Transmembrane</keyword>
<dbReference type="AlphaFoldDB" id="A0A0A2DN18"/>
<gene>
    <name evidence="2" type="ORF">MA47_01690</name>
</gene>
<dbReference type="GeneID" id="300552772"/>
<keyword evidence="1" id="KW-1133">Transmembrane helix</keyword>
<feature type="transmembrane region" description="Helical" evidence="1">
    <location>
        <begin position="137"/>
        <end position="157"/>
    </location>
</feature>